<name>A0ABM4DC41_HYDVU</name>
<proteinExistence type="predicted"/>
<dbReference type="Pfam" id="PF03184">
    <property type="entry name" value="DDE_1"/>
    <property type="match status" value="1"/>
</dbReference>
<keyword evidence="2" id="KW-1185">Reference proteome</keyword>
<evidence type="ECO:0000313" key="3">
    <source>
        <dbReference type="RefSeq" id="XP_065671963.1"/>
    </source>
</evidence>
<gene>
    <name evidence="3" type="primary">LOC136089802</name>
</gene>
<dbReference type="InterPro" id="IPR004875">
    <property type="entry name" value="DDE_SF_endonuclease_dom"/>
</dbReference>
<evidence type="ECO:0000259" key="1">
    <source>
        <dbReference type="Pfam" id="PF03184"/>
    </source>
</evidence>
<dbReference type="Gene3D" id="3.30.420.10">
    <property type="entry name" value="Ribonuclease H-like superfamily/Ribonuclease H"/>
    <property type="match status" value="1"/>
</dbReference>
<evidence type="ECO:0000313" key="2">
    <source>
        <dbReference type="Proteomes" id="UP001652625"/>
    </source>
</evidence>
<dbReference type="GeneID" id="136089802"/>
<sequence length="321" mass="36371">MSSCYKAIKYKDYTNNDLSKCLEVKCKKLTQKQVAAKYGISRRTICYKLKGKHNLKAGKPYFFSKFKEAAFVKCTIQLSDFGFPISKEDLRHIMNNYLISLGKKVKEFKIFPGLDLVNSFLQRHPQLTSKFVLNLKKSRAMVNEEILKDYIQKLSKTVQNVPPSNMYNYDETNLSDDPGSKKCLVKRGNKYPANIRNTSKTSISIMISGNAAGEVLPPFVVYKAVNLWSTWCEGGPKGVRYFNTKSGWFDGAAFEEWIFSIVLSSLKEKSGVKVLLVDNLSSHISPKVINACEKNEILFVCLPPNSTHITQPLDVAFFKPL</sequence>
<dbReference type="InterPro" id="IPR036397">
    <property type="entry name" value="RNaseH_sf"/>
</dbReference>
<accession>A0ABM4DC41</accession>
<dbReference type="RefSeq" id="XP_065671963.1">
    <property type="nucleotide sequence ID" value="XM_065815891.1"/>
</dbReference>
<dbReference type="PANTHER" id="PTHR19303">
    <property type="entry name" value="TRANSPOSON"/>
    <property type="match status" value="1"/>
</dbReference>
<organism evidence="2 3">
    <name type="scientific">Hydra vulgaris</name>
    <name type="common">Hydra</name>
    <name type="synonym">Hydra attenuata</name>
    <dbReference type="NCBI Taxonomy" id="6087"/>
    <lineage>
        <taxon>Eukaryota</taxon>
        <taxon>Metazoa</taxon>
        <taxon>Cnidaria</taxon>
        <taxon>Hydrozoa</taxon>
        <taxon>Hydroidolina</taxon>
        <taxon>Anthoathecata</taxon>
        <taxon>Aplanulata</taxon>
        <taxon>Hydridae</taxon>
        <taxon>Hydra</taxon>
    </lineage>
</organism>
<reference evidence="3" key="1">
    <citation type="submission" date="2025-08" db="UniProtKB">
        <authorList>
            <consortium name="RefSeq"/>
        </authorList>
    </citation>
    <scope>IDENTIFICATION</scope>
</reference>
<feature type="domain" description="DDE-1" evidence="1">
    <location>
        <begin position="201"/>
        <end position="321"/>
    </location>
</feature>
<dbReference type="Proteomes" id="UP001652625">
    <property type="component" value="Chromosome 13"/>
</dbReference>
<protein>
    <submittedName>
        <fullName evidence="3">Uncharacterized protein LOC136089802</fullName>
    </submittedName>
</protein>
<dbReference type="InterPro" id="IPR050863">
    <property type="entry name" value="CenT-Element_Derived"/>
</dbReference>
<dbReference type="PANTHER" id="PTHR19303:SF74">
    <property type="entry name" value="POGO TRANSPOSABLE ELEMENT WITH KRAB DOMAIN"/>
    <property type="match status" value="1"/>
</dbReference>